<comment type="caution">
    <text evidence="6">The sequence shown here is derived from an EMBL/GenBank/DDBJ whole genome shotgun (WGS) entry which is preliminary data.</text>
</comment>
<feature type="transmembrane region" description="Helical" evidence="5">
    <location>
        <begin position="185"/>
        <end position="207"/>
    </location>
</feature>
<evidence type="ECO:0000313" key="6">
    <source>
        <dbReference type="EMBL" id="MFD1037460.1"/>
    </source>
</evidence>
<gene>
    <name evidence="6" type="ORF">ACFQ3N_03340</name>
</gene>
<dbReference type="InterPro" id="IPR001898">
    <property type="entry name" value="SLC13A/DASS"/>
</dbReference>
<dbReference type="PANTHER" id="PTHR10283">
    <property type="entry name" value="SOLUTE CARRIER FAMILY 13 MEMBER"/>
    <property type="match status" value="1"/>
</dbReference>
<keyword evidence="3 5" id="KW-1133">Transmembrane helix</keyword>
<feature type="transmembrane region" description="Helical" evidence="5">
    <location>
        <begin position="370"/>
        <end position="388"/>
    </location>
</feature>
<dbReference type="Proteomes" id="UP001597040">
    <property type="component" value="Unassembled WGS sequence"/>
</dbReference>
<protein>
    <submittedName>
        <fullName evidence="6">SLC13 family permease</fullName>
    </submittedName>
</protein>
<proteinExistence type="predicted"/>
<feature type="transmembrane region" description="Helical" evidence="5">
    <location>
        <begin position="92"/>
        <end position="113"/>
    </location>
</feature>
<dbReference type="EMBL" id="JBHTKJ010000007">
    <property type="protein sequence ID" value="MFD1037460.1"/>
    <property type="molecule type" value="Genomic_DNA"/>
</dbReference>
<evidence type="ECO:0000256" key="4">
    <source>
        <dbReference type="ARBA" id="ARBA00023136"/>
    </source>
</evidence>
<feature type="transmembrane region" description="Helical" evidence="5">
    <location>
        <begin position="395"/>
        <end position="413"/>
    </location>
</feature>
<dbReference type="Pfam" id="PF00939">
    <property type="entry name" value="Na_sulph_symp"/>
    <property type="match status" value="1"/>
</dbReference>
<keyword evidence="7" id="KW-1185">Reference proteome</keyword>
<feature type="transmembrane region" description="Helical" evidence="5">
    <location>
        <begin position="23"/>
        <end position="40"/>
    </location>
</feature>
<evidence type="ECO:0000256" key="3">
    <source>
        <dbReference type="ARBA" id="ARBA00022989"/>
    </source>
</evidence>
<evidence type="ECO:0000256" key="5">
    <source>
        <dbReference type="SAM" id="Phobius"/>
    </source>
</evidence>
<evidence type="ECO:0000313" key="7">
    <source>
        <dbReference type="Proteomes" id="UP001597040"/>
    </source>
</evidence>
<keyword evidence="2 5" id="KW-0812">Transmembrane</keyword>
<comment type="subcellular location">
    <subcellularLocation>
        <location evidence="1">Membrane</location>
        <topology evidence="1">Multi-pass membrane protein</topology>
    </subcellularLocation>
</comment>
<feature type="transmembrane region" description="Helical" evidence="5">
    <location>
        <begin position="419"/>
        <end position="439"/>
    </location>
</feature>
<keyword evidence="4 5" id="KW-0472">Membrane</keyword>
<feature type="transmembrane region" description="Helical" evidence="5">
    <location>
        <begin position="331"/>
        <end position="350"/>
    </location>
</feature>
<dbReference type="NCBIfam" id="TIGR00785">
    <property type="entry name" value="dass"/>
    <property type="match status" value="1"/>
</dbReference>
<feature type="transmembrane region" description="Helical" evidence="5">
    <location>
        <begin position="306"/>
        <end position="324"/>
    </location>
</feature>
<feature type="transmembrane region" description="Helical" evidence="5">
    <location>
        <begin position="281"/>
        <end position="300"/>
    </location>
</feature>
<feature type="transmembrane region" description="Helical" evidence="5">
    <location>
        <begin position="227"/>
        <end position="247"/>
    </location>
</feature>
<organism evidence="6 7">
    <name type="scientific">Virgibacillus byunsanensis</name>
    <dbReference type="NCBI Taxonomy" id="570945"/>
    <lineage>
        <taxon>Bacteria</taxon>
        <taxon>Bacillati</taxon>
        <taxon>Bacillota</taxon>
        <taxon>Bacilli</taxon>
        <taxon>Bacillales</taxon>
        <taxon>Bacillaceae</taxon>
        <taxon>Virgibacillus</taxon>
    </lineage>
</organism>
<evidence type="ECO:0000256" key="1">
    <source>
        <dbReference type="ARBA" id="ARBA00004141"/>
    </source>
</evidence>
<feature type="transmembrane region" description="Helical" evidence="5">
    <location>
        <begin position="460"/>
        <end position="481"/>
    </location>
</feature>
<feature type="transmembrane region" description="Helical" evidence="5">
    <location>
        <begin position="46"/>
        <end position="64"/>
    </location>
</feature>
<name>A0ABW3LHM8_9BACI</name>
<evidence type="ECO:0000256" key="2">
    <source>
        <dbReference type="ARBA" id="ARBA00022692"/>
    </source>
</evidence>
<feature type="transmembrane region" description="Helical" evidence="5">
    <location>
        <begin position="134"/>
        <end position="151"/>
    </location>
</feature>
<sequence length="484" mass="53327">MNSSVEQNKSETRYARSANLKRILSLIVAVTIFIMIVYFLPDSFSYAAKIMTAIICFGVLLWALEPIPIGLTALIVLLLMLLFDVAESSVIFSGFASPAIYLIVGGMMLAKAVNDTSLAKRVSYMMLRKWGHTSKGLLASILVITQIQAFFIPATAVRTTLMLPISSMIIETVGAKPQSNLRKMILLGVAYGGNISGTAIMTAAIGNILTIELLNSYVNISITYFQWFFYTFPLWFILIPSMWLLLLKMFPLPKEQRTFPMIKQEMEDKIHDLGPINYRELRCLFILVLTVGLWVTEPLHGLHPSIPALIGVALMTFPGIGCASWDNVVKINYNTVLLVSVTLSMGYTLIDSGAASTISEYLSVDWVLKIIQNPVLAVIFVVVLAQLFHKMISNVSTAVVTLLPIVLSLASNANIDPLVVGFTAGLSSLYGFVLIVETMPNLLVHSTGMITQKDFLKPGLYATIITTILTIIVGLTWWRFIGLV</sequence>
<dbReference type="RefSeq" id="WP_390359522.1">
    <property type="nucleotide sequence ID" value="NZ_JBHTKJ010000007.1"/>
</dbReference>
<accession>A0ABW3LHM8</accession>
<reference evidence="7" key="1">
    <citation type="journal article" date="2019" name="Int. J. Syst. Evol. Microbiol.">
        <title>The Global Catalogue of Microorganisms (GCM) 10K type strain sequencing project: providing services to taxonomists for standard genome sequencing and annotation.</title>
        <authorList>
            <consortium name="The Broad Institute Genomics Platform"/>
            <consortium name="The Broad Institute Genome Sequencing Center for Infectious Disease"/>
            <person name="Wu L."/>
            <person name="Ma J."/>
        </authorList>
    </citation>
    <scope>NUCLEOTIDE SEQUENCE [LARGE SCALE GENOMIC DNA]</scope>
    <source>
        <strain evidence="7">CCUG 56754</strain>
    </source>
</reference>